<dbReference type="Proteomes" id="UP001433268">
    <property type="component" value="Unassembled WGS sequence"/>
</dbReference>
<dbReference type="EMBL" id="JAQQWN010000010">
    <property type="protein sequence ID" value="KAK8062438.1"/>
    <property type="molecule type" value="Genomic_DNA"/>
</dbReference>
<dbReference type="InterPro" id="IPR037151">
    <property type="entry name" value="AlkB-like_sf"/>
</dbReference>
<evidence type="ECO:0008006" key="3">
    <source>
        <dbReference type="Google" id="ProtNLM"/>
    </source>
</evidence>
<protein>
    <recommendedName>
        <fullName evidence="3">Alpha-ketoglutarate-dependent dioxygenase AlkB-like domain-containing protein</fullName>
    </recommendedName>
</protein>
<name>A0ABR1UU32_9PEZI</name>
<dbReference type="SUPFAM" id="SSF51197">
    <property type="entry name" value="Clavaminate synthase-like"/>
    <property type="match status" value="1"/>
</dbReference>
<dbReference type="Gene3D" id="2.60.120.590">
    <property type="entry name" value="Alpha-ketoglutarate-dependent dioxygenase AlkB-like"/>
    <property type="match status" value="1"/>
</dbReference>
<accession>A0ABR1UU32</accession>
<keyword evidence="2" id="KW-1185">Reference proteome</keyword>
<comment type="caution">
    <text evidence="1">The sequence shown here is derived from an EMBL/GenBank/DDBJ whole genome shotgun (WGS) entry which is preliminary data.</text>
</comment>
<reference evidence="1 2" key="1">
    <citation type="submission" date="2023-01" db="EMBL/GenBank/DDBJ databases">
        <title>Analysis of 21 Apiospora genomes using comparative genomics revels a genus with tremendous synthesis potential of carbohydrate active enzymes and secondary metabolites.</title>
        <authorList>
            <person name="Sorensen T."/>
        </authorList>
    </citation>
    <scope>NUCLEOTIDE SEQUENCE [LARGE SCALE GENOMIC DNA]</scope>
    <source>
        <strain evidence="1 2">CBS 114990</strain>
    </source>
</reference>
<dbReference type="GeneID" id="92051909"/>
<organism evidence="1 2">
    <name type="scientific">Apiospora hydei</name>
    <dbReference type="NCBI Taxonomy" id="1337664"/>
    <lineage>
        <taxon>Eukaryota</taxon>
        <taxon>Fungi</taxon>
        <taxon>Dikarya</taxon>
        <taxon>Ascomycota</taxon>
        <taxon>Pezizomycotina</taxon>
        <taxon>Sordariomycetes</taxon>
        <taxon>Xylariomycetidae</taxon>
        <taxon>Amphisphaeriales</taxon>
        <taxon>Apiosporaceae</taxon>
        <taxon>Apiospora</taxon>
    </lineage>
</organism>
<dbReference type="RefSeq" id="XP_066661037.1">
    <property type="nucleotide sequence ID" value="XM_066818849.1"/>
</dbReference>
<gene>
    <name evidence="1" type="ORF">PG997_014535</name>
</gene>
<proteinExistence type="predicted"/>
<evidence type="ECO:0000313" key="1">
    <source>
        <dbReference type="EMBL" id="KAK8062438.1"/>
    </source>
</evidence>
<evidence type="ECO:0000313" key="2">
    <source>
        <dbReference type="Proteomes" id="UP001433268"/>
    </source>
</evidence>
<sequence>MKTQTTPLDDAPEVLRTVKGILIETVSQVLGRTPQFNEMLCIGNYPNMSMGWHQDGERGVGPVVSSMSFGGEAVMKFCMHKKYLVGRGGKGGGYAYDTILPGCLEEEAKRALMAKLVSGEYNEKQYREQFKALMNSIKVPSNTKKPILEFPLPGTGALMIQFGPSLNKRYEHMVENKGIARLVLTCRTLE</sequence>